<comment type="catalytic activity">
    <reaction evidence="2">
        <text>glycyl-tRNA(Ala) + H2O = tRNA(Ala) + glycine + H(+)</text>
        <dbReference type="Rhea" id="RHEA:53744"/>
        <dbReference type="Rhea" id="RHEA-COMP:9657"/>
        <dbReference type="Rhea" id="RHEA-COMP:13640"/>
        <dbReference type="ChEBI" id="CHEBI:15377"/>
        <dbReference type="ChEBI" id="CHEBI:15378"/>
        <dbReference type="ChEBI" id="CHEBI:57305"/>
        <dbReference type="ChEBI" id="CHEBI:78442"/>
        <dbReference type="ChEBI" id="CHEBI:78522"/>
    </reaction>
</comment>
<comment type="similarity">
    <text evidence="1 2">Belongs to the DTD family.</text>
</comment>
<dbReference type="InterPro" id="IPR023509">
    <property type="entry name" value="DTD-like_sf"/>
</dbReference>
<dbReference type="GO" id="GO:0051499">
    <property type="term" value="F:D-aminoacyl-tRNA deacylase activity"/>
    <property type="evidence" value="ECO:0007669"/>
    <property type="project" value="UniProtKB-EC"/>
</dbReference>
<protein>
    <recommendedName>
        <fullName evidence="2">D-aminoacyl-tRNA deacylase</fullName>
        <shortName evidence="2">DTD</shortName>
        <ecNumber evidence="2">3.1.1.96</ecNumber>
    </recommendedName>
    <alternativeName>
        <fullName evidence="2">Gly-tRNA(Ala) deacylase</fullName>
        <ecNumber evidence="2">3.1.1.-</ecNumber>
    </alternativeName>
</protein>
<keyword evidence="4" id="KW-1185">Reference proteome</keyword>
<dbReference type="Gene3D" id="3.50.80.10">
    <property type="entry name" value="D-tyrosyl-tRNA(Tyr) deacylase"/>
    <property type="match status" value="1"/>
</dbReference>
<evidence type="ECO:0000313" key="3">
    <source>
        <dbReference type="EMBL" id="MER2492467.1"/>
    </source>
</evidence>
<keyword evidence="2" id="KW-0820">tRNA-binding</keyword>
<dbReference type="PANTHER" id="PTHR10472:SF5">
    <property type="entry name" value="D-AMINOACYL-TRNA DEACYLASE 1"/>
    <property type="match status" value="1"/>
</dbReference>
<reference evidence="3 4" key="1">
    <citation type="submission" date="2024-06" db="EMBL/GenBank/DDBJ databases">
        <authorList>
            <person name="Chen R.Y."/>
        </authorList>
    </citation>
    <scope>NUCLEOTIDE SEQUENCE [LARGE SCALE GENOMIC DNA]</scope>
    <source>
        <strain evidence="3 4">D2</strain>
    </source>
</reference>
<comment type="domain">
    <text evidence="2">A Gly-cisPro motif from one monomer fits into the active site of the other monomer to allow specific chiral rejection of L-amino acids.</text>
</comment>
<comment type="catalytic activity">
    <reaction evidence="2">
        <text>a D-aminoacyl-tRNA + H2O = a tRNA + a D-alpha-amino acid + H(+)</text>
        <dbReference type="Rhea" id="RHEA:13953"/>
        <dbReference type="Rhea" id="RHEA-COMP:10123"/>
        <dbReference type="Rhea" id="RHEA-COMP:10124"/>
        <dbReference type="ChEBI" id="CHEBI:15377"/>
        <dbReference type="ChEBI" id="CHEBI:15378"/>
        <dbReference type="ChEBI" id="CHEBI:59871"/>
        <dbReference type="ChEBI" id="CHEBI:78442"/>
        <dbReference type="ChEBI" id="CHEBI:79333"/>
        <dbReference type="EC" id="3.1.1.96"/>
    </reaction>
</comment>
<dbReference type="PANTHER" id="PTHR10472">
    <property type="entry name" value="D-TYROSYL-TRNA TYR DEACYLASE"/>
    <property type="match status" value="1"/>
</dbReference>
<dbReference type="NCBIfam" id="TIGR00256">
    <property type="entry name" value="D-aminoacyl-tRNA deacylase"/>
    <property type="match status" value="1"/>
</dbReference>
<dbReference type="SUPFAM" id="SSF69500">
    <property type="entry name" value="DTD-like"/>
    <property type="match status" value="1"/>
</dbReference>
<dbReference type="EC" id="3.1.1.96" evidence="2"/>
<evidence type="ECO:0000313" key="4">
    <source>
        <dbReference type="Proteomes" id="UP001467690"/>
    </source>
</evidence>
<organism evidence="3 4">
    <name type="scientific">Catenovulum sediminis</name>
    <dbReference type="NCBI Taxonomy" id="1740262"/>
    <lineage>
        <taxon>Bacteria</taxon>
        <taxon>Pseudomonadati</taxon>
        <taxon>Pseudomonadota</taxon>
        <taxon>Gammaproteobacteria</taxon>
        <taxon>Alteromonadales</taxon>
        <taxon>Alteromonadaceae</taxon>
        <taxon>Catenovulum</taxon>
    </lineage>
</organism>
<gene>
    <name evidence="2 3" type="primary">dtd</name>
    <name evidence="3" type="ORF">ABS311_11330</name>
</gene>
<dbReference type="RefSeq" id="WP_350401985.1">
    <property type="nucleotide sequence ID" value="NZ_JBELOE010000212.1"/>
</dbReference>
<keyword evidence="2" id="KW-0963">Cytoplasm</keyword>
<dbReference type="Proteomes" id="UP001467690">
    <property type="component" value="Unassembled WGS sequence"/>
</dbReference>
<proteinExistence type="inferred from homology"/>
<accession>A0ABV1RHQ7</accession>
<keyword evidence="2" id="KW-0694">RNA-binding</keyword>
<evidence type="ECO:0000256" key="1">
    <source>
        <dbReference type="ARBA" id="ARBA00009673"/>
    </source>
</evidence>
<comment type="subunit">
    <text evidence="2">Homodimer.</text>
</comment>
<comment type="caution">
    <text evidence="3">The sequence shown here is derived from an EMBL/GenBank/DDBJ whole genome shotgun (WGS) entry which is preliminary data.</text>
</comment>
<dbReference type="Pfam" id="PF02580">
    <property type="entry name" value="Tyr_Deacylase"/>
    <property type="match status" value="1"/>
</dbReference>
<comment type="function">
    <text evidence="2">An aminoacyl-tRNA editing enzyme that deacylates mischarged D-aminoacyl-tRNAs. Also deacylates mischarged glycyl-tRNA(Ala), protecting cells against glycine mischarging by AlaRS. Acts via tRNA-based rather than protein-based catalysis; rejects L-amino acids rather than detecting D-amino acids in the active site. By recycling D-aminoacyl-tRNA to D-amino acids and free tRNA molecules, this enzyme counteracts the toxicity associated with the formation of D-aminoacyl-tRNA entities in vivo and helps enforce protein L-homochirality.</text>
</comment>
<name>A0ABV1RHQ7_9ALTE</name>
<keyword evidence="2 3" id="KW-0378">Hydrolase</keyword>
<dbReference type="EC" id="3.1.1.-" evidence="2"/>
<feature type="short sequence motif" description="Gly-cisPro motif, important for rejection of L-amino acids" evidence="2">
    <location>
        <begin position="137"/>
        <end position="138"/>
    </location>
</feature>
<dbReference type="EMBL" id="JBELOE010000212">
    <property type="protein sequence ID" value="MER2492467.1"/>
    <property type="molecule type" value="Genomic_DNA"/>
</dbReference>
<evidence type="ECO:0000256" key="2">
    <source>
        <dbReference type="HAMAP-Rule" id="MF_00518"/>
    </source>
</evidence>
<dbReference type="InterPro" id="IPR003732">
    <property type="entry name" value="Daa-tRNA_deacyls_DTD"/>
</dbReference>
<sequence>MIALLQRVKQASVSVESQKIASISHGILVFVGVEKEDDETKANRLAQRVAGYRIFEDREGKTNLSVKEVGGEVLVVSQFTLAANTKKGMRPSFSNAASPEIANQLYLHFAGEIEKHGISVQTGQFQADMEVALINDGPMTFQLKI</sequence>
<dbReference type="HAMAP" id="MF_00518">
    <property type="entry name" value="Deacylase_Dtd"/>
    <property type="match status" value="1"/>
</dbReference>
<comment type="subcellular location">
    <subcellularLocation>
        <location evidence="2">Cytoplasm</location>
    </subcellularLocation>
</comment>